<dbReference type="CDD" id="cd00586">
    <property type="entry name" value="4HBT"/>
    <property type="match status" value="1"/>
</dbReference>
<dbReference type="InterPro" id="IPR029069">
    <property type="entry name" value="HotDog_dom_sf"/>
</dbReference>
<evidence type="ECO:0000313" key="3">
    <source>
        <dbReference type="EMBL" id="QOV89421.1"/>
    </source>
</evidence>
<sequence length="139" mass="15692">MATEFSVRHFVQFSETDMAGIVHFSNFFRWMEEVEHAFFRSVGLSVSMHHEGLHIGWPRVSVACDFFGPVRFEDQVELKLRVTKVGEKSFNYEVDYLLGDKQVALGKTTSVCCVLEGGKMRSIAIPEGIRTKLVGEGNS</sequence>
<name>A0A7M2WX72_9BACT</name>
<dbReference type="SUPFAM" id="SSF54637">
    <property type="entry name" value="Thioesterase/thiol ester dehydrase-isomerase"/>
    <property type="match status" value="1"/>
</dbReference>
<dbReference type="RefSeq" id="WP_206292460.1">
    <property type="nucleotide sequence ID" value="NZ_CP063458.1"/>
</dbReference>
<proteinExistence type="inferred from homology"/>
<evidence type="ECO:0000256" key="2">
    <source>
        <dbReference type="ARBA" id="ARBA00022801"/>
    </source>
</evidence>
<dbReference type="Gene3D" id="3.10.129.10">
    <property type="entry name" value="Hotdog Thioesterase"/>
    <property type="match status" value="1"/>
</dbReference>
<evidence type="ECO:0000256" key="1">
    <source>
        <dbReference type="ARBA" id="ARBA00005953"/>
    </source>
</evidence>
<accession>A0A7M2WX72</accession>
<evidence type="ECO:0000313" key="4">
    <source>
        <dbReference type="Proteomes" id="UP000593765"/>
    </source>
</evidence>
<dbReference type="EMBL" id="CP063458">
    <property type="protein sequence ID" value="QOV89421.1"/>
    <property type="molecule type" value="Genomic_DNA"/>
</dbReference>
<reference evidence="3 4" key="1">
    <citation type="submission" date="2020-10" db="EMBL/GenBank/DDBJ databases">
        <title>Wide distribution of Phycisphaera-like planctomycetes from WD2101 soil group in peatlands and genome analysis of the first cultivated representative.</title>
        <authorList>
            <person name="Dedysh S.N."/>
            <person name="Beletsky A.V."/>
            <person name="Ivanova A."/>
            <person name="Kulichevskaya I.S."/>
            <person name="Suzina N.E."/>
            <person name="Philippov D.A."/>
            <person name="Rakitin A.L."/>
            <person name="Mardanov A.V."/>
            <person name="Ravin N.V."/>
        </authorList>
    </citation>
    <scope>NUCLEOTIDE SEQUENCE [LARGE SCALE GENOMIC DNA]</scope>
    <source>
        <strain evidence="3 4">M1803</strain>
    </source>
</reference>
<dbReference type="Pfam" id="PF13279">
    <property type="entry name" value="4HBT_2"/>
    <property type="match status" value="1"/>
</dbReference>
<dbReference type="AlphaFoldDB" id="A0A7M2WX72"/>
<dbReference type="Proteomes" id="UP000593765">
    <property type="component" value="Chromosome"/>
</dbReference>
<dbReference type="KEGG" id="hbs:IPV69_25020"/>
<dbReference type="InterPro" id="IPR050563">
    <property type="entry name" value="4-hydroxybenzoyl-CoA_TE"/>
</dbReference>
<dbReference type="PANTHER" id="PTHR31793">
    <property type="entry name" value="4-HYDROXYBENZOYL-COA THIOESTERASE FAMILY MEMBER"/>
    <property type="match status" value="1"/>
</dbReference>
<dbReference type="GO" id="GO:0047617">
    <property type="term" value="F:fatty acyl-CoA hydrolase activity"/>
    <property type="evidence" value="ECO:0007669"/>
    <property type="project" value="TreeGrafter"/>
</dbReference>
<dbReference type="PANTHER" id="PTHR31793:SF27">
    <property type="entry name" value="NOVEL THIOESTERASE SUPERFAMILY DOMAIN AND SAPOSIN A-TYPE DOMAIN CONTAINING PROTEIN (0610012H03RIK)"/>
    <property type="match status" value="1"/>
</dbReference>
<gene>
    <name evidence="3" type="ORF">IPV69_25020</name>
</gene>
<keyword evidence="2" id="KW-0378">Hydrolase</keyword>
<keyword evidence="4" id="KW-1185">Reference proteome</keyword>
<comment type="similarity">
    <text evidence="1">Belongs to the 4-hydroxybenzoyl-CoA thioesterase family.</text>
</comment>
<protein>
    <submittedName>
        <fullName evidence="3">Acyl-CoA thioesterase</fullName>
    </submittedName>
</protein>
<organism evidence="3 4">
    <name type="scientific">Humisphaera borealis</name>
    <dbReference type="NCBI Taxonomy" id="2807512"/>
    <lineage>
        <taxon>Bacteria</taxon>
        <taxon>Pseudomonadati</taxon>
        <taxon>Planctomycetota</taxon>
        <taxon>Phycisphaerae</taxon>
        <taxon>Tepidisphaerales</taxon>
        <taxon>Tepidisphaeraceae</taxon>
        <taxon>Humisphaera</taxon>
    </lineage>
</organism>